<evidence type="ECO:0000313" key="1">
    <source>
        <dbReference type="EMBL" id="XDI37051.1"/>
    </source>
</evidence>
<organism evidence="1">
    <name type="scientific">Alkalihalophilus sp. As8PL</name>
    <dbReference type="NCBI Taxonomy" id="3237103"/>
    <lineage>
        <taxon>Bacteria</taxon>
        <taxon>Bacillati</taxon>
        <taxon>Bacillota</taxon>
        <taxon>Bacilli</taxon>
        <taxon>Bacillales</taxon>
        <taxon>Bacillaceae</taxon>
        <taxon>Alkalihalophilus</taxon>
    </lineage>
</organism>
<gene>
    <name evidence="1" type="primary">kapB</name>
    <name evidence="1" type="ORF">AB3N04_01705</name>
</gene>
<reference evidence="1" key="1">
    <citation type="submission" date="2024-07" db="EMBL/GenBank/DDBJ databases">
        <title>Identification and characteristics of an arsenic-resistant bacterial isolate, which belongs to a novel species.</title>
        <authorList>
            <person name="Juszczyk A."/>
            <person name="Kowalczyk A."/>
            <person name="Was K."/>
            <person name="Kosowicz W."/>
            <person name="Budzyn A."/>
            <person name="Latowski D."/>
        </authorList>
    </citation>
    <scope>NUCLEOTIDE SEQUENCE</scope>
    <source>
        <strain evidence="1">As8PL</strain>
    </source>
</reference>
<name>A0AB39BUL1_9BACI</name>
<dbReference type="EMBL" id="CP162551">
    <property type="protein sequence ID" value="XDI37051.1"/>
    <property type="molecule type" value="Genomic_DNA"/>
</dbReference>
<proteinExistence type="predicted"/>
<dbReference type="Pfam" id="PF08810">
    <property type="entry name" value="KapB"/>
    <property type="match status" value="1"/>
</dbReference>
<dbReference type="InterPro" id="IPR014916">
    <property type="entry name" value="KapB"/>
</dbReference>
<dbReference type="SUPFAM" id="SSF141251">
    <property type="entry name" value="Kinase-associated protein B-like"/>
    <property type="match status" value="1"/>
</dbReference>
<accession>A0AB39BUL1</accession>
<dbReference type="InterPro" id="IPR038080">
    <property type="entry name" value="KapB_sf"/>
</dbReference>
<dbReference type="AlphaFoldDB" id="A0AB39BUL1"/>
<dbReference type="Gene3D" id="2.30.30.430">
    <property type="entry name" value="Kinase associated protein B domain"/>
    <property type="match status" value="1"/>
</dbReference>
<protein>
    <submittedName>
        <fullName evidence="1">Sporulation phosphorelay system protein KapB</fullName>
    </submittedName>
</protein>
<sequence length="124" mass="14396">MHVEFIQAKYKTGVYIGELLEKRESEQKGLMKVLAVVKHPTQGDLHQPKQSDVAYFHQRKALAEFEKTWVPLATVTLYKGEVPSYKDSLKTAWQEKYDQLSTKQTPFAQLSIQHLKELRTEYGI</sequence>
<dbReference type="SMART" id="SM01298">
    <property type="entry name" value="KapB"/>
    <property type="match status" value="1"/>
</dbReference>
<dbReference type="RefSeq" id="WP_368504432.1">
    <property type="nucleotide sequence ID" value="NZ_CP162551.1"/>
</dbReference>